<dbReference type="PANTHER" id="PTHR37540">
    <property type="entry name" value="TRANSCRIPTION FACTOR (ACR-2), PUTATIVE-RELATED-RELATED"/>
    <property type="match status" value="1"/>
</dbReference>
<sequence length="103" mass="11556">MKVSDSTIGVVVKLASAAHFNGDYQIAKRHMEGLRKMVDLRGGMDALKGKQFFVEVLRCDLGIAILDGSKPLFFRQPSEPVPPYPEEMFSNFTDETDLQHIVE</sequence>
<reference evidence="1 2" key="1">
    <citation type="journal article" date="2025" name="Microbiol. Resour. Announc.">
        <title>Draft genome sequences for Neonectria magnoliae and Neonectria punicea, canker pathogens of Liriodendron tulipifera and Acer saccharum in West Virginia.</title>
        <authorList>
            <person name="Petronek H.M."/>
            <person name="Kasson M.T."/>
            <person name="Metheny A.M."/>
            <person name="Stauder C.M."/>
            <person name="Lovett B."/>
            <person name="Lynch S.C."/>
            <person name="Garnas J.R."/>
            <person name="Kasson L.R."/>
            <person name="Stajich J.E."/>
        </authorList>
    </citation>
    <scope>NUCLEOTIDE SEQUENCE [LARGE SCALE GENOMIC DNA]</scope>
    <source>
        <strain evidence="1 2">NRRL 64653</strain>
    </source>
</reference>
<evidence type="ECO:0000313" key="2">
    <source>
        <dbReference type="Proteomes" id="UP001498476"/>
    </source>
</evidence>
<dbReference type="Proteomes" id="UP001498476">
    <property type="component" value="Unassembled WGS sequence"/>
</dbReference>
<protein>
    <submittedName>
        <fullName evidence="1">Uncharacterized protein</fullName>
    </submittedName>
</protein>
<dbReference type="PANTHER" id="PTHR37540:SF5">
    <property type="entry name" value="TRANSCRIPTION FACTOR DOMAIN-CONTAINING PROTEIN"/>
    <property type="match status" value="1"/>
</dbReference>
<keyword evidence="2" id="KW-1185">Reference proteome</keyword>
<accession>A0ABR1GKZ4</accession>
<proteinExistence type="predicted"/>
<comment type="caution">
    <text evidence="1">The sequence shown here is derived from an EMBL/GenBank/DDBJ whole genome shotgun (WGS) entry which is preliminary data.</text>
</comment>
<dbReference type="EMBL" id="JAZAVJ010000295">
    <property type="protein sequence ID" value="KAK7402567.1"/>
    <property type="molecule type" value="Genomic_DNA"/>
</dbReference>
<gene>
    <name evidence="1" type="ORF">QQX98_011672</name>
</gene>
<name>A0ABR1GKZ4_9HYPO</name>
<evidence type="ECO:0000313" key="1">
    <source>
        <dbReference type="EMBL" id="KAK7402567.1"/>
    </source>
</evidence>
<organism evidence="1 2">
    <name type="scientific">Neonectria punicea</name>
    <dbReference type="NCBI Taxonomy" id="979145"/>
    <lineage>
        <taxon>Eukaryota</taxon>
        <taxon>Fungi</taxon>
        <taxon>Dikarya</taxon>
        <taxon>Ascomycota</taxon>
        <taxon>Pezizomycotina</taxon>
        <taxon>Sordariomycetes</taxon>
        <taxon>Hypocreomycetidae</taxon>
        <taxon>Hypocreales</taxon>
        <taxon>Nectriaceae</taxon>
        <taxon>Neonectria</taxon>
    </lineage>
</organism>